<dbReference type="AlphaFoldDB" id="A0A6A5WDK8"/>
<dbReference type="OrthoDB" id="3883941at2759"/>
<reference evidence="1" key="1">
    <citation type="journal article" date="2020" name="Stud. Mycol.">
        <title>101 Dothideomycetes genomes: a test case for predicting lifestyles and emergence of pathogens.</title>
        <authorList>
            <person name="Haridas S."/>
            <person name="Albert R."/>
            <person name="Binder M."/>
            <person name="Bloem J."/>
            <person name="Labutti K."/>
            <person name="Salamov A."/>
            <person name="Andreopoulos B."/>
            <person name="Baker S."/>
            <person name="Barry K."/>
            <person name="Bills G."/>
            <person name="Bluhm B."/>
            <person name="Cannon C."/>
            <person name="Castanera R."/>
            <person name="Culley D."/>
            <person name="Daum C."/>
            <person name="Ezra D."/>
            <person name="Gonzalez J."/>
            <person name="Henrissat B."/>
            <person name="Kuo A."/>
            <person name="Liang C."/>
            <person name="Lipzen A."/>
            <person name="Lutzoni F."/>
            <person name="Magnuson J."/>
            <person name="Mondo S."/>
            <person name="Nolan M."/>
            <person name="Ohm R."/>
            <person name="Pangilinan J."/>
            <person name="Park H.-J."/>
            <person name="Ramirez L."/>
            <person name="Alfaro M."/>
            <person name="Sun H."/>
            <person name="Tritt A."/>
            <person name="Yoshinaga Y."/>
            <person name="Zwiers L.-H."/>
            <person name="Turgeon B."/>
            <person name="Goodwin S."/>
            <person name="Spatafora J."/>
            <person name="Crous P."/>
            <person name="Grigoriev I."/>
        </authorList>
    </citation>
    <scope>NUCLEOTIDE SEQUENCE</scope>
    <source>
        <strain evidence="1">CBS 123094</strain>
    </source>
</reference>
<evidence type="ECO:0000313" key="1">
    <source>
        <dbReference type="EMBL" id="KAF1999973.1"/>
    </source>
</evidence>
<proteinExistence type="predicted"/>
<evidence type="ECO:0000313" key="2">
    <source>
        <dbReference type="Proteomes" id="UP000799779"/>
    </source>
</evidence>
<dbReference type="EMBL" id="ML977592">
    <property type="protein sequence ID" value="KAF1999973.1"/>
    <property type="molecule type" value="Genomic_DNA"/>
</dbReference>
<sequence>MFSRRAASNASFAACSIRRPIPSSFNGRIRSPRFQTTSSAVNSSNSASAVSPAIIGGLTGSIATFGIGYYWYRSSGAAEFISATKQAKSYAATATQKIKENTPEPNEALDWLRNAATSYAAFIPGARGYIDSAFNDIDAIRAKHGDEVDKIVTEAYEDMRKIVGQGEMSLLTAQKAWNSIVTHLGRIGDLSGDAAQQIMDNHPKLKEKLGGNWDKLKEMGENYGPEAKKEVEKTWEQISDVVKTGMSAENITKIKDMINEKVEKIQKLGDEAWKKGMEQAKPYLEKNPTVKKLVEENADTLKSGNVQELFQKVKKAVEKGDTGDLESYVSSFADKAKQSGFGGLDKYLNKFPGGDQIIPKITQLQEVAQKHGDEAESIMKDAINEISQILKKKGDEATQLAEKAKKDAEK</sequence>
<accession>A0A6A5WDK8</accession>
<protein>
    <submittedName>
        <fullName evidence="1">Uncharacterized protein</fullName>
    </submittedName>
</protein>
<dbReference type="Proteomes" id="UP000799779">
    <property type="component" value="Unassembled WGS sequence"/>
</dbReference>
<gene>
    <name evidence="1" type="ORF">P154DRAFT_492958</name>
</gene>
<name>A0A6A5WDK8_9PLEO</name>
<organism evidence="1 2">
    <name type="scientific">Amniculicola lignicola CBS 123094</name>
    <dbReference type="NCBI Taxonomy" id="1392246"/>
    <lineage>
        <taxon>Eukaryota</taxon>
        <taxon>Fungi</taxon>
        <taxon>Dikarya</taxon>
        <taxon>Ascomycota</taxon>
        <taxon>Pezizomycotina</taxon>
        <taxon>Dothideomycetes</taxon>
        <taxon>Pleosporomycetidae</taxon>
        <taxon>Pleosporales</taxon>
        <taxon>Amniculicolaceae</taxon>
        <taxon>Amniculicola</taxon>
    </lineage>
</organism>
<keyword evidence="2" id="KW-1185">Reference proteome</keyword>